<dbReference type="AlphaFoldDB" id="A0A0U0ZQQ7"/>
<protein>
    <submittedName>
        <fullName evidence="2">Uncharacterized protein</fullName>
    </submittedName>
</protein>
<feature type="compositionally biased region" description="Polar residues" evidence="1">
    <location>
        <begin position="177"/>
        <end position="188"/>
    </location>
</feature>
<evidence type="ECO:0000313" key="3">
    <source>
        <dbReference type="Proteomes" id="UP000045782"/>
    </source>
</evidence>
<organism evidence="2 3">
    <name type="scientific">Mycobacteroides abscessus</name>
    <dbReference type="NCBI Taxonomy" id="36809"/>
    <lineage>
        <taxon>Bacteria</taxon>
        <taxon>Bacillati</taxon>
        <taxon>Actinomycetota</taxon>
        <taxon>Actinomycetes</taxon>
        <taxon>Mycobacteriales</taxon>
        <taxon>Mycobacteriaceae</taxon>
        <taxon>Mycobacteroides</taxon>
    </lineage>
</organism>
<sequence length="196" mass="21189">MWPSAAAPKCPVADHHLPAPATKCGHFESPRTKQRRSSFRDNSRDAVGAEELGVATLPTALWRRVCPSCTKPGRSRLARRPPQTETELYAAAPPSVIRIKAQPKRSKRQIDPPTSIRLVAGVGLRRGFDSLAGLLGVGQSATGIDVIKAQQNRLTFRGALTALFTDIDVLLTPTQPATTSRLNASTRSRPAREAQP</sequence>
<reference evidence="2 3" key="1">
    <citation type="submission" date="2015-03" db="EMBL/GenBank/DDBJ databases">
        <authorList>
            <person name="Murphy D."/>
        </authorList>
    </citation>
    <scope>NUCLEOTIDE SEQUENCE [LARGE SCALE GENOMIC DNA]</scope>
    <source>
        <strain evidence="2 3">PAP088</strain>
    </source>
</reference>
<dbReference type="Proteomes" id="UP000045782">
    <property type="component" value="Unassembled WGS sequence"/>
</dbReference>
<proteinExistence type="predicted"/>
<dbReference type="InterPro" id="IPR036928">
    <property type="entry name" value="AS_sf"/>
</dbReference>
<feature type="region of interest" description="Disordered" evidence="1">
    <location>
        <begin position="1"/>
        <end position="44"/>
    </location>
</feature>
<gene>
    <name evidence="2" type="ORF">ERS075579_03257</name>
</gene>
<evidence type="ECO:0000313" key="2">
    <source>
        <dbReference type="EMBL" id="CPV60630.1"/>
    </source>
</evidence>
<name>A0A0U0ZQQ7_9MYCO</name>
<evidence type="ECO:0000256" key="1">
    <source>
        <dbReference type="SAM" id="MobiDB-lite"/>
    </source>
</evidence>
<accession>A0A0U0ZQQ7</accession>
<dbReference type="SUPFAM" id="SSF75304">
    <property type="entry name" value="Amidase signature (AS) enzymes"/>
    <property type="match status" value="1"/>
</dbReference>
<feature type="region of interest" description="Disordered" evidence="1">
    <location>
        <begin position="177"/>
        <end position="196"/>
    </location>
</feature>
<dbReference type="EMBL" id="CSWP01000006">
    <property type="protein sequence ID" value="CPV60630.1"/>
    <property type="molecule type" value="Genomic_DNA"/>
</dbReference>